<evidence type="ECO:0000313" key="2">
    <source>
        <dbReference type="EMBL" id="VDL85325.1"/>
    </source>
</evidence>
<dbReference type="EMBL" id="UYSU01000155">
    <property type="protein sequence ID" value="VDL85325.1"/>
    <property type="molecule type" value="Genomic_DNA"/>
</dbReference>
<name>A0A183S7R0_SCHSO</name>
<sequence>MCSKQLLGLTSSAAGRGSQITKYAVVKLKQEAIPPSKSPAPYPPGRSENPRSNWRERRMALVARKLEHYKVDIAALSETRISEQGQLEELDTGYTWNGRPKAERCDAGVAFAIRNDIVGRLLSS</sequence>
<dbReference type="Gene3D" id="3.60.10.10">
    <property type="entry name" value="Endonuclease/exonuclease/phosphatase"/>
    <property type="match status" value="1"/>
</dbReference>
<dbReference type="SUPFAM" id="SSF56219">
    <property type="entry name" value="DNase I-like"/>
    <property type="match status" value="1"/>
</dbReference>
<dbReference type="AlphaFoldDB" id="A0A183S7R0"/>
<feature type="region of interest" description="Disordered" evidence="1">
    <location>
        <begin position="32"/>
        <end position="55"/>
    </location>
</feature>
<evidence type="ECO:0000313" key="4">
    <source>
        <dbReference type="WBParaSite" id="SSLN_0000027101-mRNA-1"/>
    </source>
</evidence>
<accession>A0A183S7R0</accession>
<protein>
    <submittedName>
        <fullName evidence="2 4">Uncharacterized protein</fullName>
    </submittedName>
</protein>
<organism evidence="4">
    <name type="scientific">Schistocephalus solidus</name>
    <name type="common">Tapeworm</name>
    <dbReference type="NCBI Taxonomy" id="70667"/>
    <lineage>
        <taxon>Eukaryota</taxon>
        <taxon>Metazoa</taxon>
        <taxon>Spiralia</taxon>
        <taxon>Lophotrochozoa</taxon>
        <taxon>Platyhelminthes</taxon>
        <taxon>Cestoda</taxon>
        <taxon>Eucestoda</taxon>
        <taxon>Diphyllobothriidea</taxon>
        <taxon>Diphyllobothriidae</taxon>
        <taxon>Schistocephalus</taxon>
    </lineage>
</organism>
<dbReference type="InterPro" id="IPR036691">
    <property type="entry name" value="Endo/exonu/phosph_ase_sf"/>
</dbReference>
<keyword evidence="3" id="KW-1185">Reference proteome</keyword>
<reference evidence="4" key="1">
    <citation type="submission" date="2016-06" db="UniProtKB">
        <authorList>
            <consortium name="WormBaseParasite"/>
        </authorList>
    </citation>
    <scope>IDENTIFICATION</scope>
</reference>
<dbReference type="Proteomes" id="UP000275846">
    <property type="component" value="Unassembled WGS sequence"/>
</dbReference>
<evidence type="ECO:0000313" key="3">
    <source>
        <dbReference type="Proteomes" id="UP000275846"/>
    </source>
</evidence>
<evidence type="ECO:0000256" key="1">
    <source>
        <dbReference type="SAM" id="MobiDB-lite"/>
    </source>
</evidence>
<reference evidence="2 3" key="2">
    <citation type="submission" date="2018-11" db="EMBL/GenBank/DDBJ databases">
        <authorList>
            <consortium name="Pathogen Informatics"/>
        </authorList>
    </citation>
    <scope>NUCLEOTIDE SEQUENCE [LARGE SCALE GENOMIC DNA]</scope>
    <source>
        <strain evidence="2 3">NST_G2</strain>
    </source>
</reference>
<gene>
    <name evidence="2" type="ORF">SSLN_LOCUS258</name>
</gene>
<proteinExistence type="predicted"/>
<dbReference type="WBParaSite" id="SSLN_0000027101-mRNA-1">
    <property type="protein sequence ID" value="SSLN_0000027101-mRNA-1"/>
    <property type="gene ID" value="SSLN_0000027101"/>
</dbReference>